<evidence type="ECO:0000313" key="4">
    <source>
        <dbReference type="EMBL" id="SVA71347.1"/>
    </source>
</evidence>
<sequence length="1088" mass="124680">MAIGTIIFLITMGLLESVFYFSSPVRLITAEFFLLLFFTFISFICLRWLLHYKSIFNNSGNEFLAQKFEKREPKIGDRLINALQLEKSIEALDGGKDLAEHAIYKLNNELKIIPEESLYDPISQSLKKTLKVSLLLGVIILLILINSLPQAFQRLSQPNKNFPVPLPFVLNSMTGNMEVLGGDTLTVSIAGFGELPDSIHIHWQDKNKTGTEVVAEKNEIYHHTFAGVKRDTRYWAEYKSPSWISAWESITTEPDTIFVADRPIVQQVQFTIIPPNYTDIEEYQHPGNITNISIPEGSQIRFTGKSSKFLDSAWIYLNETPNVLYVDGKRLSGTFQIKNKYDAAIYVQDENGVRNLHPPNYRISIIPDSAPDLIVQNPNRKFELDESNLIGFDIQTSDDYGFSDAWLEYRVKAPDYLKQDTMLYRHEITNIQRDVKSQQLYHEWNISEFSLAPEDELHIQVVIADNNTLSGPSLTHSPILIGRYPSLEDLFNRMEEDESEVEEYGEEIQMNLEDVRELVEELELELLKSENVSWEQEQKAAEALEKMDEVFDQIEQIQETMQKIQEQAEQNNLVSDDLVEKFSQFQELLDEVMTPEMLAAMEKLQDAMDEMDPQKMLDALENFEFDMTAFEEQLDRFIEMFELALAEQKMDEVVKRLEKLAEEQEAIVEELSKDEDMTTLASRERRQEESFKTLEQAMKDAANAMEALSPDASQQLSELAESELTETTASDLNEARTEMQNLNSSGASESGGQASSGLNEMLEIAQEIQSDFQEDTVDEMLRKFLALIRNLLYISQEQENLVKETEGLRSRSPKLIETAVRQDKILRENQQFMIQLTELSRETFHISPEIGSAIGRTKTAMDRTISRLEQKQTSSAKKEMKKILKGLNEIANLLLESADQMQMSGSGSGMAQFMEQMEKMSQQQQGINEGTMNLPQLGMMAQQQMMEQLQKQQEALKQQLEELLGENPGKENTGAGKAKDEMEEVIEDFRRKQVDRKTQERQQRILSRMLDSQKSLTQKDYSEKRKSSGGEENIYSGPTGLPADMGEREMLLINAMESALQEGHSREYQNMMKHYFRSLQKGEGSTNE</sequence>
<proteinExistence type="predicted"/>
<evidence type="ECO:0000256" key="3">
    <source>
        <dbReference type="SAM" id="Phobius"/>
    </source>
</evidence>
<feature type="region of interest" description="Disordered" evidence="2">
    <location>
        <begin position="989"/>
        <end position="1047"/>
    </location>
</feature>
<protein>
    <recommendedName>
        <fullName evidence="5">DUF4175 domain-containing protein</fullName>
    </recommendedName>
</protein>
<reference evidence="4" key="1">
    <citation type="submission" date="2018-05" db="EMBL/GenBank/DDBJ databases">
        <authorList>
            <person name="Lanie J.A."/>
            <person name="Ng W.-L."/>
            <person name="Kazmierczak K.M."/>
            <person name="Andrzejewski T.M."/>
            <person name="Davidsen T.M."/>
            <person name="Wayne K.J."/>
            <person name="Tettelin H."/>
            <person name="Glass J.I."/>
            <person name="Rusch D."/>
            <person name="Podicherti R."/>
            <person name="Tsui H.-C.T."/>
            <person name="Winkler M.E."/>
        </authorList>
    </citation>
    <scope>NUCLEOTIDE SEQUENCE</scope>
</reference>
<keyword evidence="1" id="KW-0175">Coiled coil</keyword>
<feature type="coiled-coil region" evidence="1">
    <location>
        <begin position="487"/>
        <end position="574"/>
    </location>
</feature>
<feature type="coiled-coil region" evidence="1">
    <location>
        <begin position="643"/>
        <end position="677"/>
    </location>
</feature>
<accession>A0A381Y4P5</accession>
<feature type="compositionally biased region" description="Polar residues" evidence="2">
    <location>
        <begin position="1010"/>
        <end position="1019"/>
    </location>
</feature>
<feature type="coiled-coil region" evidence="1">
    <location>
        <begin position="939"/>
        <end position="966"/>
    </location>
</feature>
<feature type="compositionally biased region" description="Basic and acidic residues" evidence="2">
    <location>
        <begin position="1020"/>
        <end position="1029"/>
    </location>
</feature>
<evidence type="ECO:0000256" key="1">
    <source>
        <dbReference type="SAM" id="Coils"/>
    </source>
</evidence>
<dbReference type="AlphaFoldDB" id="A0A381Y4P5"/>
<keyword evidence="3" id="KW-0472">Membrane</keyword>
<keyword evidence="3" id="KW-1133">Transmembrane helix</keyword>
<feature type="region of interest" description="Disordered" evidence="2">
    <location>
        <begin position="709"/>
        <end position="728"/>
    </location>
</feature>
<gene>
    <name evidence="4" type="ORF">METZ01_LOCUS124201</name>
</gene>
<feature type="transmembrane region" description="Helical" evidence="3">
    <location>
        <begin position="132"/>
        <end position="152"/>
    </location>
</feature>
<dbReference type="EMBL" id="UINC01017264">
    <property type="protein sequence ID" value="SVA71347.1"/>
    <property type="molecule type" value="Genomic_DNA"/>
</dbReference>
<evidence type="ECO:0000256" key="2">
    <source>
        <dbReference type="SAM" id="MobiDB-lite"/>
    </source>
</evidence>
<evidence type="ECO:0008006" key="5">
    <source>
        <dbReference type="Google" id="ProtNLM"/>
    </source>
</evidence>
<name>A0A381Y4P5_9ZZZZ</name>
<keyword evidence="3" id="KW-0812">Transmembrane</keyword>
<feature type="transmembrane region" description="Helical" evidence="3">
    <location>
        <begin position="27"/>
        <end position="50"/>
    </location>
</feature>
<organism evidence="4">
    <name type="scientific">marine metagenome</name>
    <dbReference type="NCBI Taxonomy" id="408172"/>
    <lineage>
        <taxon>unclassified sequences</taxon>
        <taxon>metagenomes</taxon>
        <taxon>ecological metagenomes</taxon>
    </lineage>
</organism>
<feature type="compositionally biased region" description="Basic and acidic residues" evidence="2">
    <location>
        <begin position="989"/>
        <end position="1003"/>
    </location>
</feature>